<keyword evidence="2" id="KW-1185">Reference proteome</keyword>
<gene>
    <name evidence="1" type="ORF">K435DRAFT_879670</name>
</gene>
<dbReference type="Proteomes" id="UP000297245">
    <property type="component" value="Unassembled WGS sequence"/>
</dbReference>
<accession>A0A4S8KKV7</accession>
<organism evidence="1 2">
    <name type="scientific">Dendrothele bispora (strain CBS 962.96)</name>
    <dbReference type="NCBI Taxonomy" id="1314807"/>
    <lineage>
        <taxon>Eukaryota</taxon>
        <taxon>Fungi</taxon>
        <taxon>Dikarya</taxon>
        <taxon>Basidiomycota</taxon>
        <taxon>Agaricomycotina</taxon>
        <taxon>Agaricomycetes</taxon>
        <taxon>Agaricomycetidae</taxon>
        <taxon>Agaricales</taxon>
        <taxon>Agaricales incertae sedis</taxon>
        <taxon>Dendrothele</taxon>
    </lineage>
</organism>
<evidence type="ECO:0000313" key="2">
    <source>
        <dbReference type="Proteomes" id="UP000297245"/>
    </source>
</evidence>
<proteinExistence type="predicted"/>
<evidence type="ECO:0000313" key="1">
    <source>
        <dbReference type="EMBL" id="THU76129.1"/>
    </source>
</evidence>
<reference evidence="1 2" key="1">
    <citation type="journal article" date="2019" name="Nat. Ecol. Evol.">
        <title>Megaphylogeny resolves global patterns of mushroom evolution.</title>
        <authorList>
            <person name="Varga T."/>
            <person name="Krizsan K."/>
            <person name="Foldi C."/>
            <person name="Dima B."/>
            <person name="Sanchez-Garcia M."/>
            <person name="Sanchez-Ramirez S."/>
            <person name="Szollosi G.J."/>
            <person name="Szarkandi J.G."/>
            <person name="Papp V."/>
            <person name="Albert L."/>
            <person name="Andreopoulos W."/>
            <person name="Angelini C."/>
            <person name="Antonin V."/>
            <person name="Barry K.W."/>
            <person name="Bougher N.L."/>
            <person name="Buchanan P."/>
            <person name="Buyck B."/>
            <person name="Bense V."/>
            <person name="Catcheside P."/>
            <person name="Chovatia M."/>
            <person name="Cooper J."/>
            <person name="Damon W."/>
            <person name="Desjardin D."/>
            <person name="Finy P."/>
            <person name="Geml J."/>
            <person name="Haridas S."/>
            <person name="Hughes K."/>
            <person name="Justo A."/>
            <person name="Karasinski D."/>
            <person name="Kautmanova I."/>
            <person name="Kiss B."/>
            <person name="Kocsube S."/>
            <person name="Kotiranta H."/>
            <person name="LaButti K.M."/>
            <person name="Lechner B.E."/>
            <person name="Liimatainen K."/>
            <person name="Lipzen A."/>
            <person name="Lukacs Z."/>
            <person name="Mihaltcheva S."/>
            <person name="Morgado L.N."/>
            <person name="Niskanen T."/>
            <person name="Noordeloos M.E."/>
            <person name="Ohm R.A."/>
            <person name="Ortiz-Santana B."/>
            <person name="Ovrebo C."/>
            <person name="Racz N."/>
            <person name="Riley R."/>
            <person name="Savchenko A."/>
            <person name="Shiryaev A."/>
            <person name="Soop K."/>
            <person name="Spirin V."/>
            <person name="Szebenyi C."/>
            <person name="Tomsovsky M."/>
            <person name="Tulloss R.E."/>
            <person name="Uehling J."/>
            <person name="Grigoriev I.V."/>
            <person name="Vagvolgyi C."/>
            <person name="Papp T."/>
            <person name="Martin F.M."/>
            <person name="Miettinen O."/>
            <person name="Hibbett D.S."/>
            <person name="Nagy L.G."/>
        </authorList>
    </citation>
    <scope>NUCLEOTIDE SEQUENCE [LARGE SCALE GENOMIC DNA]</scope>
    <source>
        <strain evidence="1 2">CBS 962.96</strain>
    </source>
</reference>
<sequence length="111" mass="12680">MPSTKTNAAFAAQQQVQRPSDYHFLLSRYPQQQPQQNRGLPHSIPAEMEGFLNSQLRFTFLPTPCPEESKQSRVWWIQDSATSITLVAFITVITGCWRGLTERGIESRDRA</sequence>
<dbReference type="AlphaFoldDB" id="A0A4S8KKV7"/>
<dbReference type="EMBL" id="ML181156">
    <property type="protein sequence ID" value="THU76129.1"/>
    <property type="molecule type" value="Genomic_DNA"/>
</dbReference>
<protein>
    <submittedName>
        <fullName evidence="1">Uncharacterized protein</fullName>
    </submittedName>
</protein>
<name>A0A4S8KKV7_DENBC</name>